<gene>
    <name evidence="4" type="ORF">SAMN05444586_101379</name>
</gene>
<name>A0A1I6TZP5_9GAMM</name>
<evidence type="ECO:0000313" key="5">
    <source>
        <dbReference type="Proteomes" id="UP000182827"/>
    </source>
</evidence>
<evidence type="ECO:0000259" key="3">
    <source>
        <dbReference type="PROSITE" id="PS50887"/>
    </source>
</evidence>
<dbReference type="Pfam" id="PF01590">
    <property type="entry name" value="GAF"/>
    <property type="match status" value="1"/>
</dbReference>
<dbReference type="InterPro" id="IPR050469">
    <property type="entry name" value="Diguanylate_Cyclase"/>
</dbReference>
<dbReference type="InterPro" id="IPR000160">
    <property type="entry name" value="GGDEF_dom"/>
</dbReference>
<dbReference type="Gene3D" id="3.30.70.270">
    <property type="match status" value="1"/>
</dbReference>
<sequence>MKNKKEVSERSFNPSQLSGFDGMHSIQLPVDFIHDLSKADSLQAALDIIAYWISHVFDADRASITLQDTDEYLKLYSISGHHAIPMDFRIPIGQTFVGRVFAQSQLIICDDLAQSHELDCQMLAEHGMGSCMDAPMIHNGVCIGTLNVADVRKHHYNLQQAILLQCLATWLALNIKLHLQVQEMAILASTDELTGTFNRRVFAQESNQTMQHFSHSHVPFTIGILDIDHFKQLNDCYGHSAGDHVLKTMTQKIRSILREEDFLAGIGGEEFAIILPACLGDEAMRIFKRICSTIEAMEINYEQEVLCFTVSIGWQKLPNRMPLLKMSLSVQTKPCTVPKKQGEIGFTLPIR</sequence>
<dbReference type="SUPFAM" id="SSF55073">
    <property type="entry name" value="Nucleotide cyclase"/>
    <property type="match status" value="1"/>
</dbReference>
<evidence type="ECO:0000313" key="4">
    <source>
        <dbReference type="EMBL" id="SFS94507.1"/>
    </source>
</evidence>
<dbReference type="Gene3D" id="3.30.450.40">
    <property type="match status" value="1"/>
</dbReference>
<dbReference type="NCBIfam" id="TIGR00254">
    <property type="entry name" value="GGDEF"/>
    <property type="match status" value="1"/>
</dbReference>
<evidence type="ECO:0000256" key="1">
    <source>
        <dbReference type="ARBA" id="ARBA00012528"/>
    </source>
</evidence>
<dbReference type="InterPro" id="IPR043128">
    <property type="entry name" value="Rev_trsase/Diguanyl_cyclase"/>
</dbReference>
<dbReference type="Proteomes" id="UP000182827">
    <property type="component" value="Unassembled WGS sequence"/>
</dbReference>
<dbReference type="SMART" id="SM00065">
    <property type="entry name" value="GAF"/>
    <property type="match status" value="1"/>
</dbReference>
<dbReference type="Pfam" id="PF00990">
    <property type="entry name" value="GGDEF"/>
    <property type="match status" value="1"/>
</dbReference>
<dbReference type="PANTHER" id="PTHR45138:SF9">
    <property type="entry name" value="DIGUANYLATE CYCLASE DGCM-RELATED"/>
    <property type="match status" value="1"/>
</dbReference>
<accession>A0A1I6TZP5</accession>
<dbReference type="SMART" id="SM00267">
    <property type="entry name" value="GGDEF"/>
    <property type="match status" value="1"/>
</dbReference>
<comment type="catalytic activity">
    <reaction evidence="2">
        <text>2 GTP = 3',3'-c-di-GMP + 2 diphosphate</text>
        <dbReference type="Rhea" id="RHEA:24898"/>
        <dbReference type="ChEBI" id="CHEBI:33019"/>
        <dbReference type="ChEBI" id="CHEBI:37565"/>
        <dbReference type="ChEBI" id="CHEBI:58805"/>
        <dbReference type="EC" id="2.7.7.65"/>
    </reaction>
</comment>
<reference evidence="5" key="1">
    <citation type="submission" date="2016-10" db="EMBL/GenBank/DDBJ databases">
        <authorList>
            <person name="Varghese N."/>
            <person name="Submissions S."/>
        </authorList>
    </citation>
    <scope>NUCLEOTIDE SEQUENCE [LARGE SCALE GENOMIC DNA]</scope>
    <source>
        <strain evidence="5">ANC 5076</strain>
    </source>
</reference>
<dbReference type="EC" id="2.7.7.65" evidence="1"/>
<dbReference type="InterPro" id="IPR029016">
    <property type="entry name" value="GAF-like_dom_sf"/>
</dbReference>
<dbReference type="RefSeq" id="WP_228144040.1">
    <property type="nucleotide sequence ID" value="NZ_FOZU01000013.1"/>
</dbReference>
<protein>
    <recommendedName>
        <fullName evidence="1">diguanylate cyclase</fullName>
        <ecNumber evidence="1">2.7.7.65</ecNumber>
    </recommendedName>
</protein>
<dbReference type="PROSITE" id="PS50887">
    <property type="entry name" value="GGDEF"/>
    <property type="match status" value="1"/>
</dbReference>
<feature type="domain" description="GGDEF" evidence="3">
    <location>
        <begin position="218"/>
        <end position="351"/>
    </location>
</feature>
<dbReference type="GO" id="GO:0052621">
    <property type="term" value="F:diguanylate cyclase activity"/>
    <property type="evidence" value="ECO:0007669"/>
    <property type="project" value="UniProtKB-EC"/>
</dbReference>
<dbReference type="AlphaFoldDB" id="A0A1I6TZP5"/>
<dbReference type="InterPro" id="IPR003018">
    <property type="entry name" value="GAF"/>
</dbReference>
<dbReference type="CDD" id="cd01949">
    <property type="entry name" value="GGDEF"/>
    <property type="match status" value="1"/>
</dbReference>
<keyword evidence="5" id="KW-1185">Reference proteome</keyword>
<organism evidence="4 5">
    <name type="scientific">Acinetobacter bohemicus</name>
    <dbReference type="NCBI Taxonomy" id="1435036"/>
    <lineage>
        <taxon>Bacteria</taxon>
        <taxon>Pseudomonadati</taxon>
        <taxon>Pseudomonadota</taxon>
        <taxon>Gammaproteobacteria</taxon>
        <taxon>Moraxellales</taxon>
        <taxon>Moraxellaceae</taxon>
        <taxon>Acinetobacter</taxon>
    </lineage>
</organism>
<proteinExistence type="predicted"/>
<dbReference type="InterPro" id="IPR029787">
    <property type="entry name" value="Nucleotide_cyclase"/>
</dbReference>
<evidence type="ECO:0000256" key="2">
    <source>
        <dbReference type="ARBA" id="ARBA00034247"/>
    </source>
</evidence>
<dbReference type="EMBL" id="FOZU01000013">
    <property type="protein sequence ID" value="SFS94507.1"/>
    <property type="molecule type" value="Genomic_DNA"/>
</dbReference>
<dbReference type="SUPFAM" id="SSF55781">
    <property type="entry name" value="GAF domain-like"/>
    <property type="match status" value="1"/>
</dbReference>
<dbReference type="PANTHER" id="PTHR45138">
    <property type="entry name" value="REGULATORY COMPONENTS OF SENSORY TRANSDUCTION SYSTEM"/>
    <property type="match status" value="1"/>
</dbReference>